<dbReference type="Proteomes" id="UP000241462">
    <property type="component" value="Unassembled WGS sequence"/>
</dbReference>
<feature type="region of interest" description="Disordered" evidence="1">
    <location>
        <begin position="1"/>
        <end position="22"/>
    </location>
</feature>
<organism evidence="3 4">
    <name type="scientific">Coniella lustricola</name>
    <dbReference type="NCBI Taxonomy" id="2025994"/>
    <lineage>
        <taxon>Eukaryota</taxon>
        <taxon>Fungi</taxon>
        <taxon>Dikarya</taxon>
        <taxon>Ascomycota</taxon>
        <taxon>Pezizomycotina</taxon>
        <taxon>Sordariomycetes</taxon>
        <taxon>Sordariomycetidae</taxon>
        <taxon>Diaporthales</taxon>
        <taxon>Schizoparmaceae</taxon>
        <taxon>Coniella</taxon>
    </lineage>
</organism>
<keyword evidence="2" id="KW-0812">Transmembrane</keyword>
<keyword evidence="4" id="KW-1185">Reference proteome</keyword>
<reference evidence="3 4" key="1">
    <citation type="journal article" date="2018" name="Mycol. Prog.">
        <title>Coniella lustricola, a new species from submerged detritus.</title>
        <authorList>
            <person name="Raudabaugh D.B."/>
            <person name="Iturriaga T."/>
            <person name="Carver A."/>
            <person name="Mondo S."/>
            <person name="Pangilinan J."/>
            <person name="Lipzen A."/>
            <person name="He G."/>
            <person name="Amirebrahimi M."/>
            <person name="Grigoriev I.V."/>
            <person name="Miller A.N."/>
        </authorList>
    </citation>
    <scope>NUCLEOTIDE SEQUENCE [LARGE SCALE GENOMIC DNA]</scope>
    <source>
        <strain evidence="3 4">B22-T-1</strain>
    </source>
</reference>
<dbReference type="InParanoid" id="A0A2T2ZRW3"/>
<keyword evidence="2" id="KW-0472">Membrane</keyword>
<keyword evidence="2" id="KW-1133">Transmembrane helix</keyword>
<evidence type="ECO:0000256" key="2">
    <source>
        <dbReference type="SAM" id="Phobius"/>
    </source>
</evidence>
<accession>A0A2T2ZRW3</accession>
<name>A0A2T2ZRW3_9PEZI</name>
<feature type="non-terminal residue" evidence="3">
    <location>
        <position position="244"/>
    </location>
</feature>
<gene>
    <name evidence="3" type="ORF">BD289DRAFT_448774</name>
</gene>
<sequence length="244" mass="28158">MSTTSQRESKPGWARRWGREQQDQTDPTRLSLGVSCIICPLVGWLILVLVRCVCLFFFFLSPFLAFLSSFPFLLPLLSAYVYHSADDHPSLDATRGLWIRTDAVACMEIYVPSAALTAWSFWTLLIRYCIETLFLSVYLSRHNSSSSHHRHHHHRHNCVNLFALLYGPFPSLGRQILVESDQVRKLPRDHERERERRLRTCTSIYYDFLSAPNVPFFFLASRLHTIYDCMYSSGSNPTAAEYGA</sequence>
<feature type="transmembrane region" description="Helical" evidence="2">
    <location>
        <begin position="57"/>
        <end position="82"/>
    </location>
</feature>
<evidence type="ECO:0000313" key="4">
    <source>
        <dbReference type="Proteomes" id="UP000241462"/>
    </source>
</evidence>
<evidence type="ECO:0000313" key="3">
    <source>
        <dbReference type="EMBL" id="PSR74230.1"/>
    </source>
</evidence>
<dbReference type="AlphaFoldDB" id="A0A2T2ZRW3"/>
<feature type="transmembrane region" description="Helical" evidence="2">
    <location>
        <begin position="119"/>
        <end position="140"/>
    </location>
</feature>
<protein>
    <submittedName>
        <fullName evidence="3">Uncharacterized protein</fullName>
    </submittedName>
</protein>
<dbReference type="EMBL" id="KZ678893">
    <property type="protein sequence ID" value="PSR74230.1"/>
    <property type="molecule type" value="Genomic_DNA"/>
</dbReference>
<proteinExistence type="predicted"/>
<feature type="transmembrane region" description="Helical" evidence="2">
    <location>
        <begin position="30"/>
        <end position="50"/>
    </location>
</feature>
<evidence type="ECO:0000256" key="1">
    <source>
        <dbReference type="SAM" id="MobiDB-lite"/>
    </source>
</evidence>